<dbReference type="Gene3D" id="3.40.50.2000">
    <property type="entry name" value="Glycogen Phosphorylase B"/>
    <property type="match status" value="2"/>
</dbReference>
<name>A0AAW5AFU9_9NEIS</name>
<dbReference type="Proteomes" id="UP001201397">
    <property type="component" value="Unassembled WGS sequence"/>
</dbReference>
<dbReference type="SUPFAM" id="SSF53756">
    <property type="entry name" value="UDP-Glycosyltransferase/glycogen phosphorylase"/>
    <property type="match status" value="1"/>
</dbReference>
<dbReference type="EMBL" id="JAKKDL010000011">
    <property type="protein sequence ID" value="MCF7530204.1"/>
    <property type="molecule type" value="Genomic_DNA"/>
</dbReference>
<dbReference type="InterPro" id="IPR028098">
    <property type="entry name" value="Glyco_trans_4-like_N"/>
</dbReference>
<dbReference type="PANTHER" id="PTHR45947">
    <property type="entry name" value="SULFOQUINOVOSYL TRANSFERASE SQD2"/>
    <property type="match status" value="1"/>
</dbReference>
<dbReference type="InterPro" id="IPR001296">
    <property type="entry name" value="Glyco_trans_1"/>
</dbReference>
<gene>
    <name evidence="3" type="ORF">L4H06_08205</name>
</gene>
<evidence type="ECO:0000313" key="3">
    <source>
        <dbReference type="EMBL" id="MCF7530204.1"/>
    </source>
</evidence>
<comment type="caution">
    <text evidence="3">The sequence shown here is derived from an EMBL/GenBank/DDBJ whole genome shotgun (WGS) entry which is preliminary data.</text>
</comment>
<proteinExistence type="predicted"/>
<feature type="domain" description="Glycosyltransferase subfamily 4-like N-terminal" evidence="2">
    <location>
        <begin position="22"/>
        <end position="187"/>
    </location>
</feature>
<protein>
    <submittedName>
        <fullName evidence="3">Glycosyltransferase</fullName>
        <ecNumber evidence="3">2.4.-.-</ecNumber>
    </submittedName>
</protein>
<feature type="domain" description="Glycosyl transferase family 1" evidence="1">
    <location>
        <begin position="205"/>
        <end position="355"/>
    </location>
</feature>
<evidence type="ECO:0000259" key="2">
    <source>
        <dbReference type="Pfam" id="PF13439"/>
    </source>
</evidence>
<evidence type="ECO:0000259" key="1">
    <source>
        <dbReference type="Pfam" id="PF00534"/>
    </source>
</evidence>
<dbReference type="PANTHER" id="PTHR45947:SF3">
    <property type="entry name" value="SULFOQUINOVOSYL TRANSFERASE SQD2"/>
    <property type="match status" value="1"/>
</dbReference>
<dbReference type="AlphaFoldDB" id="A0AAW5AFU9"/>
<dbReference type="RefSeq" id="WP_237093101.1">
    <property type="nucleotide sequence ID" value="NZ_JAKKDL010000011.1"/>
</dbReference>
<dbReference type="InterPro" id="IPR050194">
    <property type="entry name" value="Glycosyltransferase_grp1"/>
</dbReference>
<reference evidence="3" key="1">
    <citation type="submission" date="2022-01" db="EMBL/GenBank/DDBJ databases">
        <title>Neisseria sp. ZJ104.</title>
        <authorList>
            <person name="Yang C."/>
        </authorList>
    </citation>
    <scope>NUCLEOTIDE SEQUENCE</scope>
    <source>
        <strain evidence="3">ZJ104</strain>
    </source>
</reference>
<dbReference type="Pfam" id="PF13439">
    <property type="entry name" value="Glyco_transf_4"/>
    <property type="match status" value="1"/>
</dbReference>
<evidence type="ECO:0000313" key="4">
    <source>
        <dbReference type="Proteomes" id="UP001201397"/>
    </source>
</evidence>
<dbReference type="EC" id="2.4.-.-" evidence="3"/>
<sequence length="391" mass="43516">MHIVVIPSWYPKSEHDVDGIFFRNQAQALQRAGCTVGVIAPMFRYLRSEPASMFAGPYGLRRHRQGGLNTYAYDSMYFFPRCPIVDIDRIRWVNAGLAAFERYIADNGRPDAVHAHAMNYGGILAHAIYRRYGIPYVITEHSSIFARNLVRRNQWPSMHAAAQNCSARFAVSRDLCALLQQKYGLDWQYLPNILGSNFAEAFTFPNKTQQPFTFCSVAHLRQLKGFDILLPAFAQALQQRPNMRLNIGGDGPEAAKLRQMAADLGIARAVSFAGRLKTDEVLSLMRQSHAFVLASRTETFGVVFIEALSQGLPLIATRCGGPESIVNPNNGLLVPTDNPAALAQALIDMHDNPNRYSPDTLRQNCLAEFGESAVTGRLKNAFSRLIANNKP</sequence>
<accession>A0AAW5AFU9</accession>
<keyword evidence="3" id="KW-0808">Transferase</keyword>
<dbReference type="GO" id="GO:0016757">
    <property type="term" value="F:glycosyltransferase activity"/>
    <property type="evidence" value="ECO:0007669"/>
    <property type="project" value="UniProtKB-KW"/>
</dbReference>
<dbReference type="Pfam" id="PF00534">
    <property type="entry name" value="Glycos_transf_1"/>
    <property type="match status" value="1"/>
</dbReference>
<organism evidence="3 4">
    <name type="scientific">Neisseria lisongii</name>
    <dbReference type="NCBI Taxonomy" id="2912188"/>
    <lineage>
        <taxon>Bacteria</taxon>
        <taxon>Pseudomonadati</taxon>
        <taxon>Pseudomonadota</taxon>
        <taxon>Betaproteobacteria</taxon>
        <taxon>Neisseriales</taxon>
        <taxon>Neisseriaceae</taxon>
        <taxon>Neisseria</taxon>
    </lineage>
</organism>
<keyword evidence="3" id="KW-0328">Glycosyltransferase</keyword>